<dbReference type="Pfam" id="PF06568">
    <property type="entry name" value="YjiS-like"/>
    <property type="match status" value="1"/>
</dbReference>
<evidence type="ECO:0000259" key="1">
    <source>
        <dbReference type="Pfam" id="PF06568"/>
    </source>
</evidence>
<sequence length="63" mass="6948">MTTANIHAPLGAVTVLRVVDAVANVKNTIVEWYEARETRKVLAQLTDAQLEDIGLDRSDITKL</sequence>
<gene>
    <name evidence="2" type="ORF">K3722_18165</name>
</gene>
<keyword evidence="3" id="KW-1185">Reference proteome</keyword>
<organism evidence="2 3">
    <name type="scientific">Leisingera caerulea</name>
    <name type="common">Phaeobacter caeruleus</name>
    <dbReference type="NCBI Taxonomy" id="506591"/>
    <lineage>
        <taxon>Bacteria</taxon>
        <taxon>Pseudomonadati</taxon>
        <taxon>Pseudomonadota</taxon>
        <taxon>Alphaproteobacteria</taxon>
        <taxon>Rhodobacterales</taxon>
        <taxon>Roseobacteraceae</taxon>
        <taxon>Leisingera</taxon>
    </lineage>
</organism>
<dbReference type="EMBL" id="CP081078">
    <property type="protein sequence ID" value="UWQ58384.1"/>
    <property type="molecule type" value="Genomic_DNA"/>
</dbReference>
<name>A0ABY5WVN1_LEICA</name>
<dbReference type="Proteomes" id="UP001058184">
    <property type="component" value="Chromosome"/>
</dbReference>
<proteinExistence type="predicted"/>
<protein>
    <submittedName>
        <fullName evidence="2">DUF1127 domain-containing protein</fullName>
    </submittedName>
</protein>
<reference evidence="2" key="1">
    <citation type="submission" date="2021-08" db="EMBL/GenBank/DDBJ databases">
        <authorList>
            <person name="Nwanade C."/>
            <person name="Wang M."/>
            <person name="Masoudi A."/>
            <person name="Yu Z."/>
            <person name="Liu J."/>
        </authorList>
    </citation>
    <scope>NUCLEOTIDE SEQUENCE</scope>
    <source>
        <strain evidence="2">S141</strain>
    </source>
</reference>
<feature type="domain" description="YjiS-like" evidence="1">
    <location>
        <begin position="28"/>
        <end position="60"/>
    </location>
</feature>
<dbReference type="RefSeq" id="WP_027235906.1">
    <property type="nucleotide sequence ID" value="NZ_CBDUNH010000015.1"/>
</dbReference>
<accession>A0ABY5WVN1</accession>
<dbReference type="InterPro" id="IPR009506">
    <property type="entry name" value="YjiS-like"/>
</dbReference>
<evidence type="ECO:0000313" key="3">
    <source>
        <dbReference type="Proteomes" id="UP001058184"/>
    </source>
</evidence>
<evidence type="ECO:0000313" key="2">
    <source>
        <dbReference type="EMBL" id="UWQ58384.1"/>
    </source>
</evidence>